<organism evidence="1 2">
    <name type="scientific">Phytophthora oleae</name>
    <dbReference type="NCBI Taxonomy" id="2107226"/>
    <lineage>
        <taxon>Eukaryota</taxon>
        <taxon>Sar</taxon>
        <taxon>Stramenopiles</taxon>
        <taxon>Oomycota</taxon>
        <taxon>Peronosporomycetes</taxon>
        <taxon>Peronosporales</taxon>
        <taxon>Peronosporaceae</taxon>
        <taxon>Phytophthora</taxon>
    </lineage>
</organism>
<proteinExistence type="predicted"/>
<dbReference type="Proteomes" id="UP001632037">
    <property type="component" value="Unassembled WGS sequence"/>
</dbReference>
<evidence type="ECO:0000313" key="1">
    <source>
        <dbReference type="EMBL" id="KAL3656555.1"/>
    </source>
</evidence>
<dbReference type="AlphaFoldDB" id="A0ABD3EQZ0"/>
<gene>
    <name evidence="1" type="ORF">V7S43_018555</name>
</gene>
<accession>A0ABD3EQZ0</accession>
<keyword evidence="2" id="KW-1185">Reference proteome</keyword>
<dbReference type="EMBL" id="JBIMZQ010000078">
    <property type="protein sequence ID" value="KAL3656555.1"/>
    <property type="molecule type" value="Genomic_DNA"/>
</dbReference>
<evidence type="ECO:0008006" key="3">
    <source>
        <dbReference type="Google" id="ProtNLM"/>
    </source>
</evidence>
<sequence length="185" mass="20359">MPNLPMNGSRFPAAVREIDGSGVPMYVSGGARSNATRMATPAAVSAGLPGAVPLGMSAIPVAPNGGCGAPVLANVSAQDPTRGNWQQAGDEMRRIRSRHVILIERMLRNHQPHDVLTQVPENYDWHSKTFTLAIKIERLMFTSATSRENYLDESTLRQRMQLLSRHLVRIRKRKNAVAASHETRV</sequence>
<evidence type="ECO:0000313" key="2">
    <source>
        <dbReference type="Proteomes" id="UP001632037"/>
    </source>
</evidence>
<comment type="caution">
    <text evidence="1">The sequence shown here is derived from an EMBL/GenBank/DDBJ whole genome shotgun (WGS) entry which is preliminary data.</text>
</comment>
<reference evidence="1 2" key="1">
    <citation type="submission" date="2024-09" db="EMBL/GenBank/DDBJ databases">
        <title>Genome sequencing and assembly of Phytophthora oleae, isolate VK10A, causative agent of rot of olive drupes.</title>
        <authorList>
            <person name="Conti Taguali S."/>
            <person name="Riolo M."/>
            <person name="La Spada F."/>
            <person name="Cacciola S.O."/>
            <person name="Dionisio G."/>
        </authorList>
    </citation>
    <scope>NUCLEOTIDE SEQUENCE [LARGE SCALE GENOMIC DNA]</scope>
    <source>
        <strain evidence="1 2">VK10A</strain>
    </source>
</reference>
<name>A0ABD3EQZ0_9STRA</name>
<protein>
    <recommendedName>
        <fullName evidence="3">Mediator complex subunit 15 KIX domain-containing protein</fullName>
    </recommendedName>
</protein>